<dbReference type="Pfam" id="PF01497">
    <property type="entry name" value="Peripla_BP_2"/>
    <property type="match status" value="1"/>
</dbReference>
<gene>
    <name evidence="3" type="ORF">DQ400_07860</name>
</gene>
<dbReference type="RefSeq" id="WP_113269250.1">
    <property type="nucleotide sequence ID" value="NZ_QNTU01000004.1"/>
</dbReference>
<dbReference type="SUPFAM" id="SSF53807">
    <property type="entry name" value="Helical backbone' metal receptor"/>
    <property type="match status" value="1"/>
</dbReference>
<accession>A0A365TRM1</accession>
<dbReference type="InterPro" id="IPR002491">
    <property type="entry name" value="ABC_transptr_periplasmic_BD"/>
</dbReference>
<sequence>MIQPHLKPRWLLGIILLGWLLAGAPLAHADEHRHADGRWLVLGGDIAETLAALDADINVVARDDTVLYPPEMAALPSVGYLRQLSAESVLSVRPDHVLAAGHAGPKEVLEQLEAVGLEVALINAPPSLDAIAEKVRAVGQLSNRRQTADALATTLNEKLDRLANLPALPPTRAMFIMQHSGLTPRAAGSDTAAHTAQEAVGLENAFAEMQGYHSVGAEALAREAPDIVIVSERGLAAMGGEDALWQLPGMALTPAGRERQLIVIDDQALLGFGPRTPDQLLSLRQDVEALLGITATAQLSP</sequence>
<dbReference type="PROSITE" id="PS50983">
    <property type="entry name" value="FE_B12_PBP"/>
    <property type="match status" value="1"/>
</dbReference>
<reference evidence="4" key="1">
    <citation type="submission" date="2018-06" db="EMBL/GenBank/DDBJ databases">
        <title>Whole genome sequencing of four bacterial strains from South Shetland trench revealing bio-synthetic gene clusters.</title>
        <authorList>
            <person name="Abdel-Mageed W.M."/>
            <person name="Lehri B."/>
            <person name="Jarmusch S."/>
            <person name="Miranda K."/>
            <person name="Goodfellow M."/>
            <person name="Jaspars M."/>
            <person name="Karlyshev A.V."/>
        </authorList>
    </citation>
    <scope>NUCLEOTIDE SEQUENCE [LARGE SCALE GENOMIC DNA]</scope>
    <source>
        <strain evidence="4">SST4</strain>
    </source>
</reference>
<evidence type="ECO:0000313" key="4">
    <source>
        <dbReference type="Proteomes" id="UP000252204"/>
    </source>
</evidence>
<dbReference type="Gene3D" id="3.40.50.1980">
    <property type="entry name" value="Nitrogenase molybdenum iron protein domain"/>
    <property type="match status" value="2"/>
</dbReference>
<proteinExistence type="predicted"/>
<dbReference type="InterPro" id="IPR050902">
    <property type="entry name" value="ABC_Transporter_SBP"/>
</dbReference>
<keyword evidence="4" id="KW-1185">Reference proteome</keyword>
<feature type="signal peptide" evidence="1">
    <location>
        <begin position="1"/>
        <end position="29"/>
    </location>
</feature>
<organism evidence="3 4">
    <name type="scientific">Vreelandella sulfidaeris</name>
    <dbReference type="NCBI Taxonomy" id="115553"/>
    <lineage>
        <taxon>Bacteria</taxon>
        <taxon>Pseudomonadati</taxon>
        <taxon>Pseudomonadota</taxon>
        <taxon>Gammaproteobacteria</taxon>
        <taxon>Oceanospirillales</taxon>
        <taxon>Halomonadaceae</taxon>
        <taxon>Vreelandella</taxon>
    </lineage>
</organism>
<feature type="chain" id="PRO_5016719218" evidence="1">
    <location>
        <begin position="30"/>
        <end position="301"/>
    </location>
</feature>
<dbReference type="AlphaFoldDB" id="A0A365TRM1"/>
<evidence type="ECO:0000313" key="3">
    <source>
        <dbReference type="EMBL" id="RBI67598.1"/>
    </source>
</evidence>
<keyword evidence="1" id="KW-0732">Signal</keyword>
<feature type="domain" description="Fe/B12 periplasmic-binding" evidence="2">
    <location>
        <begin position="38"/>
        <end position="294"/>
    </location>
</feature>
<name>A0A365TRM1_9GAMM</name>
<dbReference type="PANTHER" id="PTHR30535">
    <property type="entry name" value="VITAMIN B12-BINDING PROTEIN"/>
    <property type="match status" value="1"/>
</dbReference>
<dbReference type="OrthoDB" id="9797736at2"/>
<dbReference type="PANTHER" id="PTHR30535:SF4">
    <property type="entry name" value="HEMIN-BINDING PERIPLASMIC PROTEIN HMUT"/>
    <property type="match status" value="1"/>
</dbReference>
<dbReference type="Proteomes" id="UP000252204">
    <property type="component" value="Unassembled WGS sequence"/>
</dbReference>
<comment type="caution">
    <text evidence="3">The sequence shown here is derived from an EMBL/GenBank/DDBJ whole genome shotgun (WGS) entry which is preliminary data.</text>
</comment>
<evidence type="ECO:0000256" key="1">
    <source>
        <dbReference type="SAM" id="SignalP"/>
    </source>
</evidence>
<dbReference type="EMBL" id="QNTU01000004">
    <property type="protein sequence ID" value="RBI67598.1"/>
    <property type="molecule type" value="Genomic_DNA"/>
</dbReference>
<protein>
    <submittedName>
        <fullName evidence="3">Hemin ABC transporter substrate-binding protein</fullName>
    </submittedName>
</protein>
<evidence type="ECO:0000259" key="2">
    <source>
        <dbReference type="PROSITE" id="PS50983"/>
    </source>
</evidence>